<evidence type="ECO:0000313" key="1">
    <source>
        <dbReference type="EMBL" id="CEK27561.1"/>
    </source>
</evidence>
<name>A0A0A5HBW1_YERRU</name>
<evidence type="ECO:0000313" key="3">
    <source>
        <dbReference type="Proteomes" id="UP000255169"/>
    </source>
</evidence>
<dbReference type="EMBL" id="LN681231">
    <property type="protein sequence ID" value="CEK27561.1"/>
    <property type="molecule type" value="Genomic_DNA"/>
</dbReference>
<evidence type="ECO:0000313" key="2">
    <source>
        <dbReference type="EMBL" id="SUP99031.1"/>
    </source>
</evidence>
<gene>
    <name evidence="1" type="ORF">CSF007_9040</name>
    <name evidence="2" type="ORF">NCTC10476_00337</name>
</gene>
<organism evidence="1">
    <name type="scientific">Yersinia ruckeri</name>
    <dbReference type="NCBI Taxonomy" id="29486"/>
    <lineage>
        <taxon>Bacteria</taxon>
        <taxon>Pseudomonadati</taxon>
        <taxon>Pseudomonadota</taxon>
        <taxon>Gammaproteobacteria</taxon>
        <taxon>Enterobacterales</taxon>
        <taxon>Yersiniaceae</taxon>
        <taxon>Yersinia</taxon>
    </lineage>
</organism>
<keyword evidence="3" id="KW-1185">Reference proteome</keyword>
<proteinExistence type="predicted"/>
<sequence>MYREGIKHFTASVISYENDRILMHFHKKLPLWLYLAGHIKENFFARKFQKKTGGWHWHLDMIYLCSLPADLIDVEGEFKWLTVPEIEALPTPREFPSLIRRAIVARKYYSNI</sequence>
<accession>A0A0A5HBW1</accession>
<dbReference type="PATRIC" id="fig|29486.45.peg.399"/>
<dbReference type="Proteomes" id="UP000255169">
    <property type="component" value="Unassembled WGS sequence"/>
</dbReference>
<reference evidence="1" key="1">
    <citation type="journal article" date="2015" name="Genome Announc.">
        <title>Complete Genome Sequence of Yersinia ruckeri Strain CSF007-82, Etiologic Agent of Red Mouth Disease in Salmonid Fish.</title>
        <authorList>
            <person name="Nelson M.C."/>
            <person name="LaPatra S.E."/>
            <person name="Welch T.J."/>
            <person name="Graf J."/>
        </authorList>
    </citation>
    <scope>NUCLEOTIDE SEQUENCE</scope>
    <source>
        <strain evidence="1">CSF007-82</strain>
    </source>
</reference>
<dbReference type="STRING" id="29486.UGYR_01820"/>
<protein>
    <submittedName>
        <fullName evidence="1">Uncharacterized protein</fullName>
    </submittedName>
</protein>
<dbReference type="OrthoDB" id="129709at2"/>
<dbReference type="EMBL" id="UHJG01000001">
    <property type="protein sequence ID" value="SUP99031.1"/>
    <property type="molecule type" value="Genomic_DNA"/>
</dbReference>
<reference evidence="2 3" key="2">
    <citation type="submission" date="2018-06" db="EMBL/GenBank/DDBJ databases">
        <authorList>
            <consortium name="Pathogen Informatics"/>
            <person name="Doyle S."/>
        </authorList>
    </citation>
    <scope>NUCLEOTIDE SEQUENCE [LARGE SCALE GENOMIC DNA]</scope>
    <source>
        <strain evidence="2 3">NCTC10476</strain>
    </source>
</reference>
<dbReference type="AlphaFoldDB" id="A0A0A5HBW1"/>
<dbReference type="GeneID" id="66879501"/>
<dbReference type="KEGG" id="yrb:UGYR_01820"/>
<dbReference type="RefSeq" id="WP_004717449.1">
    <property type="nucleotide sequence ID" value="NZ_CABIHR010000009.1"/>
</dbReference>